<keyword evidence="2" id="KW-0812">Transmembrane</keyword>
<dbReference type="AlphaFoldDB" id="A0AAP3ESR5"/>
<feature type="region of interest" description="Disordered" evidence="1">
    <location>
        <begin position="1"/>
        <end position="52"/>
    </location>
</feature>
<gene>
    <name evidence="3" type="ORF">M3A82_005025</name>
</gene>
<name>A0AAP3ESR5_MICLU</name>
<sequence length="84" mass="8479">MATPHTPDPQDARRARAAMDETSGVAFDGDTPPAEGAGVGPDNPGMDVEQTGERSAGKIVLGLIIALVVIGVLLFILGRVAGLG</sequence>
<evidence type="ECO:0000313" key="4">
    <source>
        <dbReference type="Proteomes" id="UP001205867"/>
    </source>
</evidence>
<feature type="transmembrane region" description="Helical" evidence="2">
    <location>
        <begin position="59"/>
        <end position="81"/>
    </location>
</feature>
<dbReference type="InterPro" id="IPR045512">
    <property type="entry name" value="DUF6480"/>
</dbReference>
<dbReference type="Proteomes" id="UP001205867">
    <property type="component" value="Unassembled WGS sequence"/>
</dbReference>
<comment type="caution">
    <text evidence="3">The sequence shown here is derived from an EMBL/GenBank/DDBJ whole genome shotgun (WGS) entry which is preliminary data.</text>
</comment>
<protein>
    <submittedName>
        <fullName evidence="3">DUF6480 family protein</fullName>
    </submittedName>
</protein>
<evidence type="ECO:0000256" key="2">
    <source>
        <dbReference type="SAM" id="Phobius"/>
    </source>
</evidence>
<dbReference type="EMBL" id="JALXKZ020000007">
    <property type="protein sequence ID" value="MCV7628704.1"/>
    <property type="molecule type" value="Genomic_DNA"/>
</dbReference>
<keyword evidence="2" id="KW-1133">Transmembrane helix</keyword>
<organism evidence="3 4">
    <name type="scientific">Micrococcus luteus</name>
    <name type="common">Micrococcus lysodeikticus</name>
    <dbReference type="NCBI Taxonomy" id="1270"/>
    <lineage>
        <taxon>Bacteria</taxon>
        <taxon>Bacillati</taxon>
        <taxon>Actinomycetota</taxon>
        <taxon>Actinomycetes</taxon>
        <taxon>Micrococcales</taxon>
        <taxon>Micrococcaceae</taxon>
        <taxon>Micrococcus</taxon>
    </lineage>
</organism>
<reference evidence="3" key="1">
    <citation type="submission" date="2023-06" db="EMBL/GenBank/DDBJ databases">
        <title>lsaBGC provides a comprehensive framework for evolutionary analysis of biosynthetic gene clusters within focal taxa.</title>
        <authorList>
            <person name="Salamzade R."/>
            <person name="Sandstrom S."/>
            <person name="Kalan L.R."/>
        </authorList>
    </citation>
    <scope>NUCLEOTIDE SEQUENCE</scope>
    <source>
        <strain evidence="3">P3-SID899</strain>
    </source>
</reference>
<evidence type="ECO:0000313" key="3">
    <source>
        <dbReference type="EMBL" id="MCV7628704.1"/>
    </source>
</evidence>
<accession>A0AAP3ESR5</accession>
<keyword evidence="2" id="KW-0472">Membrane</keyword>
<proteinExistence type="predicted"/>
<feature type="compositionally biased region" description="Basic and acidic residues" evidence="1">
    <location>
        <begin position="8"/>
        <end position="19"/>
    </location>
</feature>
<dbReference type="Pfam" id="PF20088">
    <property type="entry name" value="DUF6480"/>
    <property type="match status" value="1"/>
</dbReference>
<evidence type="ECO:0000256" key="1">
    <source>
        <dbReference type="SAM" id="MobiDB-lite"/>
    </source>
</evidence>